<sequence>MSSNEEVSIASTSNINKGKKAVKNIGSYPEDPVWSYFTKGKQVEKEKYEATCNLCRVTWNYSKPSELENHLANHYQKADLIIIHQFLTKFFLIILNKEILSIKNIYKLCDFSDESHTANFLASKIEDVLDSISAEHFAAI</sequence>
<accession>A0ABN7W7P1</accession>
<feature type="non-terminal residue" evidence="1">
    <location>
        <position position="140"/>
    </location>
</feature>
<keyword evidence="2" id="KW-1185">Reference proteome</keyword>
<evidence type="ECO:0000313" key="1">
    <source>
        <dbReference type="EMBL" id="CAG8819921.1"/>
    </source>
</evidence>
<gene>
    <name evidence="1" type="ORF">GMARGA_LOCUS27436</name>
</gene>
<protein>
    <submittedName>
        <fullName evidence="1">1852_t:CDS:1</fullName>
    </submittedName>
</protein>
<comment type="caution">
    <text evidence="1">The sequence shown here is derived from an EMBL/GenBank/DDBJ whole genome shotgun (WGS) entry which is preliminary data.</text>
</comment>
<organism evidence="1 2">
    <name type="scientific">Gigaspora margarita</name>
    <dbReference type="NCBI Taxonomy" id="4874"/>
    <lineage>
        <taxon>Eukaryota</taxon>
        <taxon>Fungi</taxon>
        <taxon>Fungi incertae sedis</taxon>
        <taxon>Mucoromycota</taxon>
        <taxon>Glomeromycotina</taxon>
        <taxon>Glomeromycetes</taxon>
        <taxon>Diversisporales</taxon>
        <taxon>Gigasporaceae</taxon>
        <taxon>Gigaspora</taxon>
    </lineage>
</organism>
<name>A0ABN7W7P1_GIGMA</name>
<evidence type="ECO:0000313" key="2">
    <source>
        <dbReference type="Proteomes" id="UP000789901"/>
    </source>
</evidence>
<dbReference type="Proteomes" id="UP000789901">
    <property type="component" value="Unassembled WGS sequence"/>
</dbReference>
<proteinExistence type="predicted"/>
<dbReference type="EMBL" id="CAJVQB010033530">
    <property type="protein sequence ID" value="CAG8819921.1"/>
    <property type="molecule type" value="Genomic_DNA"/>
</dbReference>
<reference evidence="1 2" key="1">
    <citation type="submission" date="2021-06" db="EMBL/GenBank/DDBJ databases">
        <authorList>
            <person name="Kallberg Y."/>
            <person name="Tangrot J."/>
            <person name="Rosling A."/>
        </authorList>
    </citation>
    <scope>NUCLEOTIDE SEQUENCE [LARGE SCALE GENOMIC DNA]</scope>
    <source>
        <strain evidence="1 2">120-4 pot B 10/14</strain>
    </source>
</reference>